<evidence type="ECO:0000256" key="1">
    <source>
        <dbReference type="SAM" id="Phobius"/>
    </source>
</evidence>
<feature type="transmembrane region" description="Helical" evidence="1">
    <location>
        <begin position="353"/>
        <end position="372"/>
    </location>
</feature>
<evidence type="ECO:0000313" key="3">
    <source>
        <dbReference type="Proteomes" id="UP000315783"/>
    </source>
</evidence>
<name>A0A545W7P2_9HYPO</name>
<feature type="transmembrane region" description="Helical" evidence="1">
    <location>
        <begin position="464"/>
        <end position="483"/>
    </location>
</feature>
<dbReference type="STRING" id="43265.A0A545W7P2"/>
<gene>
    <name evidence="2" type="ORF">IF1G_02887</name>
</gene>
<reference evidence="2 3" key="1">
    <citation type="journal article" date="2019" name="Appl. Microbiol. Biotechnol.">
        <title>Genome sequence of Isaria javanica and comparative genome analysis insights into family S53 peptidase evolution in fungal entomopathogens.</title>
        <authorList>
            <person name="Lin R."/>
            <person name="Zhang X."/>
            <person name="Xin B."/>
            <person name="Zou M."/>
            <person name="Gao Y."/>
            <person name="Qin F."/>
            <person name="Hu Q."/>
            <person name="Xie B."/>
            <person name="Cheng X."/>
        </authorList>
    </citation>
    <scope>NUCLEOTIDE SEQUENCE [LARGE SCALE GENOMIC DNA]</scope>
    <source>
        <strain evidence="2 3">IJ1G</strain>
    </source>
</reference>
<dbReference type="Proteomes" id="UP000315783">
    <property type="component" value="Unassembled WGS sequence"/>
</dbReference>
<feature type="transmembrane region" description="Helical" evidence="1">
    <location>
        <begin position="433"/>
        <end position="452"/>
    </location>
</feature>
<feature type="transmembrane region" description="Helical" evidence="1">
    <location>
        <begin position="77"/>
        <end position="99"/>
    </location>
</feature>
<dbReference type="Pfam" id="PF04120">
    <property type="entry name" value="Iron_permease"/>
    <property type="match status" value="2"/>
</dbReference>
<dbReference type="GO" id="GO:0055085">
    <property type="term" value="P:transmembrane transport"/>
    <property type="evidence" value="ECO:0007669"/>
    <property type="project" value="InterPro"/>
</dbReference>
<keyword evidence="1" id="KW-0472">Membrane</keyword>
<organism evidence="2 3">
    <name type="scientific">Cordyceps javanica</name>
    <dbReference type="NCBI Taxonomy" id="43265"/>
    <lineage>
        <taxon>Eukaryota</taxon>
        <taxon>Fungi</taxon>
        <taxon>Dikarya</taxon>
        <taxon>Ascomycota</taxon>
        <taxon>Pezizomycotina</taxon>
        <taxon>Sordariomycetes</taxon>
        <taxon>Hypocreomycetidae</taxon>
        <taxon>Hypocreales</taxon>
        <taxon>Cordycipitaceae</taxon>
        <taxon>Cordyceps</taxon>
    </lineage>
</organism>
<keyword evidence="1" id="KW-1133">Transmembrane helix</keyword>
<dbReference type="AlphaFoldDB" id="A0A545W7P2"/>
<evidence type="ECO:0000313" key="2">
    <source>
        <dbReference type="EMBL" id="TQV98807.1"/>
    </source>
</evidence>
<protein>
    <submittedName>
        <fullName evidence="2">Low affinity iron transporter</fullName>
    </submittedName>
</protein>
<proteinExistence type="predicted"/>
<feature type="transmembrane region" description="Helical" evidence="1">
    <location>
        <begin position="244"/>
        <end position="264"/>
    </location>
</feature>
<comment type="caution">
    <text evidence="2">The sequence shown here is derived from an EMBL/GenBank/DDBJ whole genome shotgun (WGS) entry which is preliminary data.</text>
</comment>
<keyword evidence="3" id="KW-1185">Reference proteome</keyword>
<sequence length="519" mass="57885">MGKIYEWLAAPGKKGPIADAAPTQIVAHLPGSDLSGNEKMAMMGVTEVCSKSSDSVHNVTGYVDKQKEGRLDRWLDWIVWASGSEPVFLFILAGLLAWALVGIKYGETDSWAVMISDIQAILSYLFDSLLVRQQLNGYDKMIRLTASLRSRSASHQRMLRTIHARGPRGGLARDDVDSVTTDLEQRFQQKLDEVSLPQENWLGRASTRASEIMGHFVTICLYWVGIFVWLGFGHYCGWSDRWQLYINSATSALMVLIFAFLANIRERHALFTNRWLNLLFEADSAVELQLRQLTGDDLPNEVVEVPAPRMGHLQRAIFYYADFVGTLTGVGILIAVIVVWVAIGPAMGFDSNWWLLIGTYAGLIGLNDGFVLRNLQHELARYEDDAFDEASLSDRAVMDEAAVADPASKVAGVNLSLSSRLSERMGAFFSHEYVVMADVVLIIGLVIGASAMRWTVTGQLLCNVPPSLIETFIMLILITGHNLGEVRRRQSIETLYLRRLKVLTYVDMVREKADDMASK</sequence>
<dbReference type="EMBL" id="SPUK01000003">
    <property type="protein sequence ID" value="TQV98807.1"/>
    <property type="molecule type" value="Genomic_DNA"/>
</dbReference>
<dbReference type="OrthoDB" id="2224262at2759"/>
<dbReference type="InterPro" id="IPR007251">
    <property type="entry name" value="Iron_permease_Fet4"/>
</dbReference>
<feature type="transmembrane region" description="Helical" evidence="1">
    <location>
        <begin position="212"/>
        <end position="232"/>
    </location>
</feature>
<feature type="transmembrane region" description="Helical" evidence="1">
    <location>
        <begin position="111"/>
        <end position="131"/>
    </location>
</feature>
<accession>A0A545W7P2</accession>
<keyword evidence="1" id="KW-0812">Transmembrane</keyword>
<feature type="transmembrane region" description="Helical" evidence="1">
    <location>
        <begin position="317"/>
        <end position="341"/>
    </location>
</feature>